<sequence>MGSKYLLSPIFNSIVSCGLHCLGYYYLYCNIVHQKSTSSIGLISLMYPTGVTYLGSSILRLTECRSAIEKSKVEIRRFKNAFWSVERSDRLGRSVWIEGKGRSKVLKVDLPVLALFPYSIADLYSLKHKNDDPRSFCLSSLPLKPSPSSELFIAIVYSVPRCRTLDTQMSVREVAKLYGSEKSLPIVEAHRPLSGLHSIALSVLERDMELKKIGGDLLQSQLNQNQQPTSSAMKTLTNKHITTTSDCLPLRITPFSLDEGMIVLQQSTFKQIRVTKADICGRSVDGDACDRCLEADSDDSVDKFYEIEVLTSWSSSFLRNRVFNPGKILIIVATAEYFIIGMDIGCYFKELNDIRSDTFYRLAGKFMCML</sequence>
<dbReference type="PROSITE" id="PS51257">
    <property type="entry name" value="PROKAR_LIPOPROTEIN"/>
    <property type="match status" value="1"/>
</dbReference>
<feature type="transmembrane region" description="Helical" evidence="1">
    <location>
        <begin position="6"/>
        <end position="28"/>
    </location>
</feature>
<accession>A0AAP0KSA5</accession>
<proteinExistence type="predicted"/>
<feature type="transmembrane region" description="Helical" evidence="1">
    <location>
        <begin position="40"/>
        <end position="59"/>
    </location>
</feature>
<gene>
    <name evidence="2" type="ORF">Scep_004342</name>
</gene>
<name>A0AAP0KSA5_9MAGN</name>
<dbReference type="AlphaFoldDB" id="A0AAP0KSA5"/>
<keyword evidence="1" id="KW-1133">Transmembrane helix</keyword>
<reference evidence="2 3" key="1">
    <citation type="submission" date="2024-01" db="EMBL/GenBank/DDBJ databases">
        <title>Genome assemblies of Stephania.</title>
        <authorList>
            <person name="Yang L."/>
        </authorList>
    </citation>
    <scope>NUCLEOTIDE SEQUENCE [LARGE SCALE GENOMIC DNA]</scope>
    <source>
        <strain evidence="2">JXDWG</strain>
        <tissue evidence="2">Leaf</tissue>
    </source>
</reference>
<dbReference type="Proteomes" id="UP001419268">
    <property type="component" value="Unassembled WGS sequence"/>
</dbReference>
<comment type="caution">
    <text evidence="2">The sequence shown here is derived from an EMBL/GenBank/DDBJ whole genome shotgun (WGS) entry which is preliminary data.</text>
</comment>
<dbReference type="EMBL" id="JBBNAG010000002">
    <property type="protein sequence ID" value="KAK9157768.1"/>
    <property type="molecule type" value="Genomic_DNA"/>
</dbReference>
<organism evidence="2 3">
    <name type="scientific">Stephania cephalantha</name>
    <dbReference type="NCBI Taxonomy" id="152367"/>
    <lineage>
        <taxon>Eukaryota</taxon>
        <taxon>Viridiplantae</taxon>
        <taxon>Streptophyta</taxon>
        <taxon>Embryophyta</taxon>
        <taxon>Tracheophyta</taxon>
        <taxon>Spermatophyta</taxon>
        <taxon>Magnoliopsida</taxon>
        <taxon>Ranunculales</taxon>
        <taxon>Menispermaceae</taxon>
        <taxon>Menispermoideae</taxon>
        <taxon>Cissampelideae</taxon>
        <taxon>Stephania</taxon>
    </lineage>
</organism>
<protein>
    <submittedName>
        <fullName evidence="2">Uncharacterized protein</fullName>
    </submittedName>
</protein>
<evidence type="ECO:0000256" key="1">
    <source>
        <dbReference type="SAM" id="Phobius"/>
    </source>
</evidence>
<evidence type="ECO:0000313" key="3">
    <source>
        <dbReference type="Proteomes" id="UP001419268"/>
    </source>
</evidence>
<keyword evidence="1" id="KW-0812">Transmembrane</keyword>
<keyword evidence="3" id="KW-1185">Reference proteome</keyword>
<evidence type="ECO:0000313" key="2">
    <source>
        <dbReference type="EMBL" id="KAK9157768.1"/>
    </source>
</evidence>
<keyword evidence="1" id="KW-0472">Membrane</keyword>